<dbReference type="CDD" id="cd18539">
    <property type="entry name" value="SRP_G"/>
    <property type="match status" value="1"/>
</dbReference>
<feature type="domain" description="SRP54-type proteins GTP-binding" evidence="11">
    <location>
        <begin position="299"/>
        <end position="312"/>
    </location>
</feature>
<dbReference type="HAMAP" id="MF_00306">
    <property type="entry name" value="SRP54"/>
    <property type="match status" value="1"/>
</dbReference>
<comment type="subcellular location">
    <subcellularLocation>
        <location evidence="9">Cytoplasm</location>
    </subcellularLocation>
    <text evidence="9">The SRP-RNC complex is targeted to the cytoplasmic membrane.</text>
</comment>
<gene>
    <name evidence="9 12" type="primary">ffh</name>
    <name evidence="12" type="ORF">Pan265_00480</name>
</gene>
<dbReference type="PANTHER" id="PTHR11564:SF5">
    <property type="entry name" value="SIGNAL RECOGNITION PARTICLE SUBUNIT SRP54"/>
    <property type="match status" value="1"/>
</dbReference>
<dbReference type="InterPro" id="IPR004780">
    <property type="entry name" value="SRP"/>
</dbReference>
<dbReference type="InterPro" id="IPR000897">
    <property type="entry name" value="SRP54_GTPase_dom"/>
</dbReference>
<dbReference type="SMART" id="SM00963">
    <property type="entry name" value="SRP54_N"/>
    <property type="match status" value="1"/>
</dbReference>
<reference evidence="12 13" key="1">
    <citation type="submission" date="2019-02" db="EMBL/GenBank/DDBJ databases">
        <title>Deep-cultivation of Planctomycetes and their phenomic and genomic characterization uncovers novel biology.</title>
        <authorList>
            <person name="Wiegand S."/>
            <person name="Jogler M."/>
            <person name="Boedeker C."/>
            <person name="Pinto D."/>
            <person name="Vollmers J."/>
            <person name="Rivas-Marin E."/>
            <person name="Kohn T."/>
            <person name="Peeters S.H."/>
            <person name="Heuer A."/>
            <person name="Rast P."/>
            <person name="Oberbeckmann S."/>
            <person name="Bunk B."/>
            <person name="Jeske O."/>
            <person name="Meyerdierks A."/>
            <person name="Storesund J.E."/>
            <person name="Kallscheuer N."/>
            <person name="Luecker S."/>
            <person name="Lage O.M."/>
            <person name="Pohl T."/>
            <person name="Merkel B.J."/>
            <person name="Hornburger P."/>
            <person name="Mueller R.-W."/>
            <person name="Bruemmer F."/>
            <person name="Labrenz M."/>
            <person name="Spormann A.M."/>
            <person name="Op den Camp H."/>
            <person name="Overmann J."/>
            <person name="Amann R."/>
            <person name="Jetten M.S.M."/>
            <person name="Mascher T."/>
            <person name="Medema M.H."/>
            <person name="Devos D.P."/>
            <person name="Kaster A.-K."/>
            <person name="Ovreas L."/>
            <person name="Rohde M."/>
            <person name="Galperin M.Y."/>
            <person name="Jogler C."/>
        </authorList>
    </citation>
    <scope>NUCLEOTIDE SEQUENCE [LARGE SCALE GENOMIC DNA]</scope>
    <source>
        <strain evidence="12 13">Pan265</strain>
    </source>
</reference>
<dbReference type="Pfam" id="PF02881">
    <property type="entry name" value="SRP54_N"/>
    <property type="match status" value="1"/>
</dbReference>
<dbReference type="KEGG" id="mcad:Pan265_00480"/>
<keyword evidence="2 9" id="KW-0547">Nucleotide-binding</keyword>
<feature type="binding site" evidence="9">
    <location>
        <begin position="278"/>
        <end position="281"/>
    </location>
    <ligand>
        <name>GTP</name>
        <dbReference type="ChEBI" id="CHEBI:37565"/>
    </ligand>
</feature>
<dbReference type="SUPFAM" id="SSF47446">
    <property type="entry name" value="Signal peptide-binding domain"/>
    <property type="match status" value="1"/>
</dbReference>
<evidence type="ECO:0000256" key="6">
    <source>
        <dbReference type="ARBA" id="ARBA00023135"/>
    </source>
</evidence>
<comment type="domain">
    <text evidence="9">Composed of three domains: the N-terminal N domain, which is responsible for interactions with the ribosome, the central G domain, which binds GTP, and the C-terminal M domain, which binds the RNA and the signal sequence of the RNC.</text>
</comment>
<keyword evidence="13" id="KW-1185">Reference proteome</keyword>
<evidence type="ECO:0000313" key="13">
    <source>
        <dbReference type="Proteomes" id="UP000320386"/>
    </source>
</evidence>
<dbReference type="InterPro" id="IPR004125">
    <property type="entry name" value="Signal_recog_particle_SRP54_M"/>
</dbReference>
<dbReference type="SMART" id="SM00382">
    <property type="entry name" value="AAA"/>
    <property type="match status" value="1"/>
</dbReference>
<dbReference type="InterPro" id="IPR042101">
    <property type="entry name" value="SRP54_N_sf"/>
</dbReference>
<dbReference type="InterPro" id="IPR036891">
    <property type="entry name" value="Signal_recog_part_SRP54_M_sf"/>
</dbReference>
<dbReference type="InterPro" id="IPR003593">
    <property type="entry name" value="AAA+_ATPase"/>
</dbReference>
<protein>
    <recommendedName>
        <fullName evidence="9">Signal recognition particle protein</fullName>
        <ecNumber evidence="9">3.6.5.4</ecNumber>
    </recommendedName>
    <alternativeName>
        <fullName evidence="9">Fifty-four homolog</fullName>
    </alternativeName>
</protein>
<dbReference type="PANTHER" id="PTHR11564">
    <property type="entry name" value="SIGNAL RECOGNITION PARTICLE 54K PROTEIN SRP54"/>
    <property type="match status" value="1"/>
</dbReference>
<dbReference type="GO" id="GO:0008312">
    <property type="term" value="F:7S RNA binding"/>
    <property type="evidence" value="ECO:0007669"/>
    <property type="project" value="InterPro"/>
</dbReference>
<evidence type="ECO:0000256" key="7">
    <source>
        <dbReference type="ARBA" id="ARBA00023274"/>
    </source>
</evidence>
<name>A0A518BTC4_9BACT</name>
<dbReference type="Pfam" id="PF02978">
    <property type="entry name" value="SRP_SPB"/>
    <property type="match status" value="1"/>
</dbReference>
<dbReference type="Gene3D" id="1.20.120.140">
    <property type="entry name" value="Signal recognition particle SRP54, nucleotide-binding domain"/>
    <property type="match status" value="1"/>
</dbReference>
<keyword evidence="5 9" id="KW-0342">GTP-binding</keyword>
<dbReference type="NCBIfam" id="TIGR00959">
    <property type="entry name" value="ffh"/>
    <property type="match status" value="1"/>
</dbReference>
<dbReference type="Gene3D" id="3.40.50.300">
    <property type="entry name" value="P-loop containing nucleotide triphosphate hydrolases"/>
    <property type="match status" value="1"/>
</dbReference>
<evidence type="ECO:0000256" key="2">
    <source>
        <dbReference type="ARBA" id="ARBA00022741"/>
    </source>
</evidence>
<evidence type="ECO:0000256" key="1">
    <source>
        <dbReference type="ARBA" id="ARBA00005450"/>
    </source>
</evidence>
<feature type="binding site" evidence="9">
    <location>
        <begin position="220"/>
        <end position="224"/>
    </location>
    <ligand>
        <name>GTP</name>
        <dbReference type="ChEBI" id="CHEBI:37565"/>
    </ligand>
</feature>
<keyword evidence="3 9" id="KW-0378">Hydrolase</keyword>
<sequence length="510" mass="54966">MFGQLSERFESALRRLSGESHLSEANVREAMEDVRTALLEADVHYDVVASFCERVQQEALGEAVLKAVKPGEQMIKIVNDELVRLLGGDEALEAGEEAVDPSQAPPPIMEVVPGPTVVMMSGLQGSGKTTTCGKLAAYYKKRGKKVLLAAADLQRPAAVTQLRVLADQVQNDVEGAGSVACYAEPEKVAEYGKAVGAAVTVCKNALARAKRDEVDILILDTAGRLHVNAELMGELRQVAGAVTPHQILLVIDAMTGQDAVNSAKAFDEQLEIDGVVLTKYDSDTRGGAALSVRQVTGRPIKFVGVGEKLDALEAFHPTRVAGRILGMGDVVSLVEKAQEQVSEEEALALQEKMAKGQMTMDDFLGQLRAIRRMGSFKSLLGMLPGVGQAIKDLPIEEKQIDRTEAIIQSMNREERKGRAALDNSRRRRISRGSGTQAEDVSQLVKGFEMVSQMGKAMSGMGMLSKAKSMAGMSPDAAMASMGGMPGMPKRKGSTRSESVKKKFKQRKRRK</sequence>
<evidence type="ECO:0000256" key="10">
    <source>
        <dbReference type="SAM" id="MobiDB-lite"/>
    </source>
</evidence>
<accession>A0A518BTC4</accession>
<keyword evidence="6 9" id="KW-0733">Signal recognition particle</keyword>
<comment type="catalytic activity">
    <reaction evidence="8 9">
        <text>GTP + H2O = GDP + phosphate + H(+)</text>
        <dbReference type="Rhea" id="RHEA:19669"/>
        <dbReference type="ChEBI" id="CHEBI:15377"/>
        <dbReference type="ChEBI" id="CHEBI:15378"/>
        <dbReference type="ChEBI" id="CHEBI:37565"/>
        <dbReference type="ChEBI" id="CHEBI:43474"/>
        <dbReference type="ChEBI" id="CHEBI:58189"/>
        <dbReference type="EC" id="3.6.5.4"/>
    </reaction>
</comment>
<keyword evidence="7 9" id="KW-0687">Ribonucleoprotein</keyword>
<proteinExistence type="inferred from homology"/>
<dbReference type="Gene3D" id="1.10.260.30">
    <property type="entry name" value="Signal recognition particle, SRP54 subunit, M-domain"/>
    <property type="match status" value="1"/>
</dbReference>
<dbReference type="SMART" id="SM00962">
    <property type="entry name" value="SRP54"/>
    <property type="match status" value="1"/>
</dbReference>
<evidence type="ECO:0000313" key="12">
    <source>
        <dbReference type="EMBL" id="QDU70226.1"/>
    </source>
</evidence>
<feature type="region of interest" description="Disordered" evidence="10">
    <location>
        <begin position="414"/>
        <end position="440"/>
    </location>
</feature>
<dbReference type="EMBL" id="CP036280">
    <property type="protein sequence ID" value="QDU70226.1"/>
    <property type="molecule type" value="Genomic_DNA"/>
</dbReference>
<evidence type="ECO:0000259" key="11">
    <source>
        <dbReference type="PROSITE" id="PS00300"/>
    </source>
</evidence>
<dbReference type="AlphaFoldDB" id="A0A518BTC4"/>
<evidence type="ECO:0000256" key="8">
    <source>
        <dbReference type="ARBA" id="ARBA00048027"/>
    </source>
</evidence>
<evidence type="ECO:0000256" key="4">
    <source>
        <dbReference type="ARBA" id="ARBA00022884"/>
    </source>
</evidence>
<dbReference type="GO" id="GO:0048500">
    <property type="term" value="C:signal recognition particle"/>
    <property type="evidence" value="ECO:0007669"/>
    <property type="project" value="UniProtKB-UniRule"/>
</dbReference>
<dbReference type="GO" id="GO:0003924">
    <property type="term" value="F:GTPase activity"/>
    <property type="evidence" value="ECO:0007669"/>
    <property type="project" value="UniProtKB-UniRule"/>
</dbReference>
<comment type="function">
    <text evidence="9">Involved in targeting and insertion of nascent membrane proteins into the cytoplasmic membrane. Binds to the hydrophobic signal sequence of the ribosome-nascent chain (RNC) as it emerges from the ribosomes. The SRP-RNC complex is then targeted to the cytoplasmic membrane where it interacts with the SRP receptor FtsY.</text>
</comment>
<evidence type="ECO:0000256" key="3">
    <source>
        <dbReference type="ARBA" id="ARBA00022801"/>
    </source>
</evidence>
<dbReference type="GO" id="GO:0005525">
    <property type="term" value="F:GTP binding"/>
    <property type="evidence" value="ECO:0007669"/>
    <property type="project" value="UniProtKB-UniRule"/>
</dbReference>
<dbReference type="Proteomes" id="UP000320386">
    <property type="component" value="Chromosome"/>
</dbReference>
<keyword evidence="4 9" id="KW-0694">RNA-binding</keyword>
<dbReference type="RefSeq" id="WP_145444232.1">
    <property type="nucleotide sequence ID" value="NZ_CP036280.1"/>
</dbReference>
<feature type="region of interest" description="Disordered" evidence="10">
    <location>
        <begin position="474"/>
        <end position="510"/>
    </location>
</feature>
<evidence type="ECO:0000256" key="5">
    <source>
        <dbReference type="ARBA" id="ARBA00023134"/>
    </source>
</evidence>
<dbReference type="InterPro" id="IPR022941">
    <property type="entry name" value="SRP54"/>
</dbReference>
<dbReference type="GO" id="GO:0006614">
    <property type="term" value="P:SRP-dependent cotranslational protein targeting to membrane"/>
    <property type="evidence" value="ECO:0007669"/>
    <property type="project" value="InterPro"/>
</dbReference>
<dbReference type="PROSITE" id="PS00300">
    <property type="entry name" value="SRP54"/>
    <property type="match status" value="1"/>
</dbReference>
<organism evidence="12 13">
    <name type="scientific">Mucisphaera calidilacus</name>
    <dbReference type="NCBI Taxonomy" id="2527982"/>
    <lineage>
        <taxon>Bacteria</taxon>
        <taxon>Pseudomonadati</taxon>
        <taxon>Planctomycetota</taxon>
        <taxon>Phycisphaerae</taxon>
        <taxon>Phycisphaerales</taxon>
        <taxon>Phycisphaeraceae</taxon>
        <taxon>Mucisphaera</taxon>
    </lineage>
</organism>
<dbReference type="EC" id="3.6.5.4" evidence="9"/>
<evidence type="ECO:0000256" key="9">
    <source>
        <dbReference type="HAMAP-Rule" id="MF_00306"/>
    </source>
</evidence>
<keyword evidence="9" id="KW-0963">Cytoplasm</keyword>
<dbReference type="InterPro" id="IPR013822">
    <property type="entry name" value="Signal_recog_particl_SRP54_hlx"/>
</dbReference>
<feature type="compositionally biased region" description="Basic residues" evidence="10">
    <location>
        <begin position="501"/>
        <end position="510"/>
    </location>
</feature>
<dbReference type="OrthoDB" id="9804720at2"/>
<dbReference type="InterPro" id="IPR027417">
    <property type="entry name" value="P-loop_NTPase"/>
</dbReference>
<feature type="binding site" evidence="9">
    <location>
        <begin position="122"/>
        <end position="129"/>
    </location>
    <ligand>
        <name>GTP</name>
        <dbReference type="ChEBI" id="CHEBI:37565"/>
    </ligand>
</feature>
<comment type="similarity">
    <text evidence="1 9">Belongs to the GTP-binding SRP family. SRP54 subfamily.</text>
</comment>
<dbReference type="Pfam" id="PF00448">
    <property type="entry name" value="SRP54"/>
    <property type="match status" value="1"/>
</dbReference>
<comment type="subunit">
    <text evidence="9">Part of the signal recognition particle protein translocation system, which is composed of SRP and FtsY.</text>
</comment>
<dbReference type="SUPFAM" id="SSF52540">
    <property type="entry name" value="P-loop containing nucleoside triphosphate hydrolases"/>
    <property type="match status" value="1"/>
</dbReference>